<protein>
    <submittedName>
        <fullName evidence="2">Uncharacterized protein</fullName>
    </submittedName>
</protein>
<evidence type="ECO:0000313" key="2">
    <source>
        <dbReference type="EMBL" id="GHP07096.1"/>
    </source>
</evidence>
<dbReference type="Proteomes" id="UP000660262">
    <property type="component" value="Unassembled WGS sequence"/>
</dbReference>
<dbReference type="EMBL" id="BNJQ01000015">
    <property type="protein sequence ID" value="GHP07096.1"/>
    <property type="molecule type" value="Genomic_DNA"/>
</dbReference>
<accession>A0A830HID6</accession>
<dbReference type="AlphaFoldDB" id="A0A830HID6"/>
<name>A0A830HID6_9CHLO</name>
<comment type="caution">
    <text evidence="2">The sequence shown here is derived from an EMBL/GenBank/DDBJ whole genome shotgun (WGS) entry which is preliminary data.</text>
</comment>
<reference evidence="2" key="1">
    <citation type="submission" date="2020-10" db="EMBL/GenBank/DDBJ databases">
        <title>Unveiling of a novel bifunctional photoreceptor, Dualchrome1, isolated from a cosmopolitan green alga.</title>
        <authorList>
            <person name="Suzuki S."/>
            <person name="Kawachi M."/>
        </authorList>
    </citation>
    <scope>NUCLEOTIDE SEQUENCE</scope>
    <source>
        <strain evidence="2">NIES 2893</strain>
    </source>
</reference>
<keyword evidence="1" id="KW-0175">Coiled coil</keyword>
<proteinExistence type="predicted"/>
<sequence>MSSSLFDDAVGLVSCTCELAHSTVPRHLALTEQLALLARGVLAHVNEQVEREDAIKKAMTTSATHVSNTNEHQNLVGEIGTLGAEAALIHAKEQAEQEGAWADDLQEKLVGRAEQLQEQHEDEWKDDVRARDEARRKQVAYATMHLEGLCAKQNYLDTEIRKAKDVEHVGEMIDGRFAATGTNGAASSDGAAEGGSDELSQLKNACAALTNALSGLNDDKTHAEVMDISQRFAQARTDRKRRLQAELQTYSQDVRSARDALQRPGQLHDQRTRAEMQLNELVKLAEEVKDARQNERRAKRAYEDAEEDMAPGDVELARLKRIRDEAAKTFTNAKLRSQGVLQSDG</sequence>
<gene>
    <name evidence="2" type="ORF">PPROV_000583900</name>
</gene>
<evidence type="ECO:0000313" key="3">
    <source>
        <dbReference type="Proteomes" id="UP000660262"/>
    </source>
</evidence>
<organism evidence="2 3">
    <name type="scientific">Pycnococcus provasolii</name>
    <dbReference type="NCBI Taxonomy" id="41880"/>
    <lineage>
        <taxon>Eukaryota</taxon>
        <taxon>Viridiplantae</taxon>
        <taxon>Chlorophyta</taxon>
        <taxon>Pseudoscourfieldiophyceae</taxon>
        <taxon>Pseudoscourfieldiales</taxon>
        <taxon>Pycnococcaceae</taxon>
        <taxon>Pycnococcus</taxon>
    </lineage>
</organism>
<keyword evidence="3" id="KW-1185">Reference proteome</keyword>
<feature type="coiled-coil region" evidence="1">
    <location>
        <begin position="199"/>
        <end position="308"/>
    </location>
</feature>
<evidence type="ECO:0000256" key="1">
    <source>
        <dbReference type="SAM" id="Coils"/>
    </source>
</evidence>